<protein>
    <recommendedName>
        <fullName evidence="3">Transposase</fullName>
    </recommendedName>
</protein>
<evidence type="ECO:0008006" key="3">
    <source>
        <dbReference type="Google" id="ProtNLM"/>
    </source>
</evidence>
<name>A0ABT5LHS4_9GAMM</name>
<gene>
    <name evidence="1" type="ORF">PSI23_14675</name>
</gene>
<keyword evidence="2" id="KW-1185">Reference proteome</keyword>
<comment type="caution">
    <text evidence="1">The sequence shown here is derived from an EMBL/GenBank/DDBJ whole genome shotgun (WGS) entry which is preliminary data.</text>
</comment>
<reference evidence="1 2" key="1">
    <citation type="submission" date="2023-02" db="EMBL/GenBank/DDBJ databases">
        <title>Entomopathogenic bacteria.</title>
        <authorList>
            <person name="Machado R.A."/>
        </authorList>
    </citation>
    <scope>NUCLEOTIDE SEQUENCE [LARGE SCALE GENOMIC DNA]</scope>
    <source>
        <strain evidence="1 2">XENO-10</strain>
    </source>
</reference>
<proteinExistence type="predicted"/>
<evidence type="ECO:0000313" key="2">
    <source>
        <dbReference type="Proteomes" id="UP001217178"/>
    </source>
</evidence>
<dbReference type="Proteomes" id="UP001217178">
    <property type="component" value="Unassembled WGS sequence"/>
</dbReference>
<dbReference type="EMBL" id="JAQRFI010000037">
    <property type="protein sequence ID" value="MDC9590499.1"/>
    <property type="molecule type" value="Genomic_DNA"/>
</dbReference>
<dbReference type="RefSeq" id="WP_273555783.1">
    <property type="nucleotide sequence ID" value="NZ_JAQRFI010000037.1"/>
</dbReference>
<evidence type="ECO:0000313" key="1">
    <source>
        <dbReference type="EMBL" id="MDC9590499.1"/>
    </source>
</evidence>
<sequence>MPFVPPFRNEFFEGDLIYGLAKGRESYIRDIDKFKIVKRKLDKSTSGQEFFKPPMINYYLIPSEEREMISFLDNFNNSMKNRKVAPSLQRNNQAYEYRRYLNVVAFEGYKEYKESFYSYLKKHDKYHTVLDENIDNKNVTIGRKCKGGLSWVSMSNYPLTPNMHIHFILDGINIEEVVSKTKDSITAKELRWIYRNRNSKKVASKIQFWLNQKPIYPPWVLNETLWDNYYQRSILNRDLSGELSRLFNMM</sequence>
<organism evidence="1 2">
    <name type="scientific">Xenorhabdus yunnanensis</name>
    <dbReference type="NCBI Taxonomy" id="3025878"/>
    <lineage>
        <taxon>Bacteria</taxon>
        <taxon>Pseudomonadati</taxon>
        <taxon>Pseudomonadota</taxon>
        <taxon>Gammaproteobacteria</taxon>
        <taxon>Enterobacterales</taxon>
        <taxon>Morganellaceae</taxon>
        <taxon>Xenorhabdus</taxon>
    </lineage>
</organism>
<accession>A0ABT5LHS4</accession>